<feature type="region of interest" description="Disordered" evidence="6">
    <location>
        <begin position="1"/>
        <end position="22"/>
    </location>
</feature>
<gene>
    <name evidence="8" type="primary">LOC121212182</name>
</gene>
<reference evidence="7" key="1">
    <citation type="journal article" date="2020" name="Nat. Genet.">
        <title>Genomic diversifications of five Gossypium allopolyploid species and their impact on cotton improvement.</title>
        <authorList>
            <person name="Chen Z.J."/>
            <person name="Sreedasyam A."/>
            <person name="Ando A."/>
            <person name="Song Q."/>
            <person name="De Santiago L.M."/>
            <person name="Hulse-Kemp A.M."/>
            <person name="Ding M."/>
            <person name="Ye W."/>
            <person name="Kirkbride R.C."/>
            <person name="Jenkins J."/>
            <person name="Plott C."/>
            <person name="Lovell J."/>
            <person name="Lin Y.M."/>
            <person name="Vaughn R."/>
            <person name="Liu B."/>
            <person name="Simpson S."/>
            <person name="Scheffler B.E."/>
            <person name="Wen L."/>
            <person name="Saski C.A."/>
            <person name="Grover C.E."/>
            <person name="Hu G."/>
            <person name="Conover J.L."/>
            <person name="Carlson J.W."/>
            <person name="Shu S."/>
            <person name="Boston L.B."/>
            <person name="Williams M."/>
            <person name="Peterson D.G."/>
            <person name="McGee K."/>
            <person name="Jones D.C."/>
            <person name="Wendel J.F."/>
            <person name="Stelly D.M."/>
            <person name="Grimwood J."/>
            <person name="Schmutz J."/>
        </authorList>
    </citation>
    <scope>NUCLEOTIDE SEQUENCE [LARGE SCALE GENOMIC DNA]</scope>
    <source>
        <strain evidence="7">cv. TM-1</strain>
    </source>
</reference>
<feature type="compositionally biased region" description="Polar residues" evidence="6">
    <location>
        <begin position="1"/>
        <end position="10"/>
    </location>
</feature>
<name>A0ABM2ZD22_GOSHI</name>
<dbReference type="PANTHER" id="PTHR31113:SF32">
    <property type="entry name" value="UPF0496 PLANT-LIKE PROTEIN"/>
    <property type="match status" value="1"/>
</dbReference>
<keyword evidence="7" id="KW-1185">Reference proteome</keyword>
<dbReference type="Pfam" id="PF05055">
    <property type="entry name" value="DUF677"/>
    <property type="match status" value="2"/>
</dbReference>
<evidence type="ECO:0000256" key="5">
    <source>
        <dbReference type="ARBA" id="ARBA00023136"/>
    </source>
</evidence>
<evidence type="ECO:0000256" key="4">
    <source>
        <dbReference type="ARBA" id="ARBA00022989"/>
    </source>
</evidence>
<keyword evidence="4" id="KW-1133">Transmembrane helix</keyword>
<dbReference type="GeneID" id="121212182"/>
<dbReference type="Proteomes" id="UP000818029">
    <property type="component" value="Chromosome A02"/>
</dbReference>
<sequence length="289" mass="32780">MASSISSEPSFQIEVRPDSRSEAESSLNRVANSYSGALSNRTHNVINSLALDSDLKSLMKEYFTNFEKTLEFCTALKDCFEHAPNNHGIIESALKCYDEEDKLEVGTVEKNSVKALEELKRFKEAEEPFTKEFLVLKKIAYKRYESMQGKIISVVAAVKSAKPIITTSAGALTVAIVPFGTWCNGCWKRKKEKIKVKKKLTSIMKIYGSSATTIRALVEQLEIKNKSLLHSVDYVLKERYTLKVGMDDINEKLILVTPIITDLLRETDDCGCKFRTDWEDILRQMMHML</sequence>
<proteinExistence type="inferred from homology"/>
<dbReference type="PANTHER" id="PTHR31113">
    <property type="entry name" value="UPF0496 PROTEIN 3-RELATED"/>
    <property type="match status" value="1"/>
</dbReference>
<comment type="subcellular location">
    <subcellularLocation>
        <location evidence="1">Membrane</location>
    </subcellularLocation>
</comment>
<keyword evidence="3" id="KW-0812">Transmembrane</keyword>
<comment type="similarity">
    <text evidence="2">Belongs to the UPF0496 family.</text>
</comment>
<evidence type="ECO:0000256" key="3">
    <source>
        <dbReference type="ARBA" id="ARBA00022692"/>
    </source>
</evidence>
<evidence type="ECO:0000256" key="1">
    <source>
        <dbReference type="ARBA" id="ARBA00004370"/>
    </source>
</evidence>
<evidence type="ECO:0000256" key="2">
    <source>
        <dbReference type="ARBA" id="ARBA00009074"/>
    </source>
</evidence>
<protein>
    <submittedName>
        <fullName evidence="8">UPF0496 protein At2g18630</fullName>
    </submittedName>
</protein>
<keyword evidence="5" id="KW-0472">Membrane</keyword>
<reference evidence="8" key="2">
    <citation type="submission" date="2025-08" db="UniProtKB">
        <authorList>
            <consortium name="RefSeq"/>
        </authorList>
    </citation>
    <scope>IDENTIFICATION</scope>
</reference>
<evidence type="ECO:0000256" key="6">
    <source>
        <dbReference type="SAM" id="MobiDB-lite"/>
    </source>
</evidence>
<evidence type="ECO:0000313" key="7">
    <source>
        <dbReference type="Proteomes" id="UP000818029"/>
    </source>
</evidence>
<dbReference type="InterPro" id="IPR007749">
    <property type="entry name" value="DUF677"/>
</dbReference>
<dbReference type="RefSeq" id="XP_040940455.1">
    <property type="nucleotide sequence ID" value="XM_041084521.1"/>
</dbReference>
<evidence type="ECO:0000313" key="8">
    <source>
        <dbReference type="RefSeq" id="XP_040940455.1"/>
    </source>
</evidence>
<organism evidence="7 8">
    <name type="scientific">Gossypium hirsutum</name>
    <name type="common">Upland cotton</name>
    <name type="synonym">Gossypium mexicanum</name>
    <dbReference type="NCBI Taxonomy" id="3635"/>
    <lineage>
        <taxon>Eukaryota</taxon>
        <taxon>Viridiplantae</taxon>
        <taxon>Streptophyta</taxon>
        <taxon>Embryophyta</taxon>
        <taxon>Tracheophyta</taxon>
        <taxon>Spermatophyta</taxon>
        <taxon>Magnoliopsida</taxon>
        <taxon>eudicotyledons</taxon>
        <taxon>Gunneridae</taxon>
        <taxon>Pentapetalae</taxon>
        <taxon>rosids</taxon>
        <taxon>malvids</taxon>
        <taxon>Malvales</taxon>
        <taxon>Malvaceae</taxon>
        <taxon>Malvoideae</taxon>
        <taxon>Gossypium</taxon>
    </lineage>
</organism>
<accession>A0ABM2ZD22</accession>